<dbReference type="Proteomes" id="UP000301475">
    <property type="component" value="Chromosome"/>
</dbReference>
<evidence type="ECO:0000313" key="2">
    <source>
        <dbReference type="EMBL" id="QCT06317.1"/>
    </source>
</evidence>
<accession>A0A4P8XU10</accession>
<name>A0A4P8XU10_9FIRM</name>
<dbReference type="SUPFAM" id="SSF47336">
    <property type="entry name" value="ACP-like"/>
    <property type="match status" value="1"/>
</dbReference>
<dbReference type="InterPro" id="IPR036736">
    <property type="entry name" value="ACP-like_sf"/>
</dbReference>
<organism evidence="2 3">
    <name type="scientific">Ruminococcus bovis</name>
    <dbReference type="NCBI Taxonomy" id="2564099"/>
    <lineage>
        <taxon>Bacteria</taxon>
        <taxon>Bacillati</taxon>
        <taxon>Bacillota</taxon>
        <taxon>Clostridia</taxon>
        <taxon>Eubacteriales</taxon>
        <taxon>Oscillospiraceae</taxon>
        <taxon>Ruminococcus</taxon>
    </lineage>
</organism>
<keyword evidence="3" id="KW-1185">Reference proteome</keyword>
<dbReference type="KEGG" id="ruj:E5Z56_02640"/>
<protein>
    <submittedName>
        <fullName evidence="2">Acyl carrier protein</fullName>
    </submittedName>
</protein>
<sequence>MMETVLEILAKVKPNVDFKNATAIVDDGLLDSMDIVMLVGELNDEFDIEIQVTDLVPENFNTVDAIVKMVERLEDED</sequence>
<proteinExistence type="predicted"/>
<dbReference type="InterPro" id="IPR009081">
    <property type="entry name" value="PP-bd_ACP"/>
</dbReference>
<evidence type="ECO:0000259" key="1">
    <source>
        <dbReference type="PROSITE" id="PS50075"/>
    </source>
</evidence>
<reference evidence="2 3" key="1">
    <citation type="submission" date="2019-04" db="EMBL/GenBank/DDBJ databases">
        <authorList>
            <person name="Embree M."/>
            <person name="Gaffney J.R."/>
        </authorList>
    </citation>
    <scope>NUCLEOTIDE SEQUENCE [LARGE SCALE GENOMIC DNA]</scope>
    <source>
        <strain evidence="2 3">JE7A12</strain>
    </source>
</reference>
<evidence type="ECO:0000313" key="3">
    <source>
        <dbReference type="Proteomes" id="UP000301475"/>
    </source>
</evidence>
<dbReference type="Pfam" id="PF00550">
    <property type="entry name" value="PP-binding"/>
    <property type="match status" value="1"/>
</dbReference>
<dbReference type="OrthoDB" id="9812291at2"/>
<dbReference type="PROSITE" id="PS50075">
    <property type="entry name" value="CARRIER"/>
    <property type="match status" value="1"/>
</dbReference>
<feature type="domain" description="Carrier" evidence="1">
    <location>
        <begin position="1"/>
        <end position="74"/>
    </location>
</feature>
<gene>
    <name evidence="2" type="ORF">E5Z56_02640</name>
</gene>
<dbReference type="AlphaFoldDB" id="A0A4P8XU10"/>
<dbReference type="EMBL" id="CP039381">
    <property type="protein sequence ID" value="QCT06317.1"/>
    <property type="molecule type" value="Genomic_DNA"/>
</dbReference>
<dbReference type="Gene3D" id="1.10.1200.10">
    <property type="entry name" value="ACP-like"/>
    <property type="match status" value="1"/>
</dbReference>